<feature type="non-terminal residue" evidence="1">
    <location>
        <position position="65"/>
    </location>
</feature>
<sequence>KLSEQLPPSEEVNQELLPLLFEAISVNTNYTSKIEASKPEEGGLPKQIGNKTECALLDLVQRWGG</sequence>
<accession>A0A822BVG0</accession>
<dbReference type="AlphaFoldDB" id="A0A822BVG0"/>
<organism evidence="1 2">
    <name type="scientific">Rotaria socialis</name>
    <dbReference type="NCBI Taxonomy" id="392032"/>
    <lineage>
        <taxon>Eukaryota</taxon>
        <taxon>Metazoa</taxon>
        <taxon>Spiralia</taxon>
        <taxon>Gnathifera</taxon>
        <taxon>Rotifera</taxon>
        <taxon>Eurotatoria</taxon>
        <taxon>Bdelloidea</taxon>
        <taxon>Philodinida</taxon>
        <taxon>Philodinidae</taxon>
        <taxon>Rotaria</taxon>
    </lineage>
</organism>
<dbReference type="EMBL" id="CAJOBR010045154">
    <property type="protein sequence ID" value="CAF5036312.1"/>
    <property type="molecule type" value="Genomic_DNA"/>
</dbReference>
<evidence type="ECO:0000313" key="2">
    <source>
        <dbReference type="Proteomes" id="UP000663848"/>
    </source>
</evidence>
<name>A0A822BVG0_9BILA</name>
<protein>
    <submittedName>
        <fullName evidence="1">Uncharacterized protein</fullName>
    </submittedName>
</protein>
<gene>
    <name evidence="1" type="ORF">QYT958_LOCUS41053</name>
</gene>
<comment type="caution">
    <text evidence="1">The sequence shown here is derived from an EMBL/GenBank/DDBJ whole genome shotgun (WGS) entry which is preliminary data.</text>
</comment>
<proteinExistence type="predicted"/>
<dbReference type="Proteomes" id="UP000663848">
    <property type="component" value="Unassembled WGS sequence"/>
</dbReference>
<evidence type="ECO:0000313" key="1">
    <source>
        <dbReference type="EMBL" id="CAF5036312.1"/>
    </source>
</evidence>
<reference evidence="1" key="1">
    <citation type="submission" date="2021-02" db="EMBL/GenBank/DDBJ databases">
        <authorList>
            <person name="Nowell W R."/>
        </authorList>
    </citation>
    <scope>NUCLEOTIDE SEQUENCE</scope>
</reference>
<feature type="non-terminal residue" evidence="1">
    <location>
        <position position="1"/>
    </location>
</feature>